<evidence type="ECO:0000313" key="2">
    <source>
        <dbReference type="EMBL" id="EQA64779.1"/>
    </source>
</evidence>
<dbReference type="Proteomes" id="UP000018747">
    <property type="component" value="Unassembled WGS sequence"/>
</dbReference>
<accession>V6IA30</accession>
<sequence>MSKVISRTRSGSPSTKQGWRECKNDFRKTIKKTKEESGQTDEINYQMLQMLT</sequence>
<proteinExistence type="predicted"/>
<keyword evidence="3" id="KW-1185">Reference proteome</keyword>
<dbReference type="AlphaFoldDB" id="V6IA30"/>
<dbReference type="EMBL" id="AHMT02000001">
    <property type="protein sequence ID" value="EQA64779.1"/>
    <property type="molecule type" value="Genomic_DNA"/>
</dbReference>
<organism evidence="2 3">
    <name type="scientific">Leptospira alexanderi serovar Manhao 3 str. L 60</name>
    <dbReference type="NCBI Taxonomy" id="1049759"/>
    <lineage>
        <taxon>Bacteria</taxon>
        <taxon>Pseudomonadati</taxon>
        <taxon>Spirochaetota</taxon>
        <taxon>Spirochaetia</taxon>
        <taxon>Leptospirales</taxon>
        <taxon>Leptospiraceae</taxon>
        <taxon>Leptospira</taxon>
    </lineage>
</organism>
<gene>
    <name evidence="2" type="ORF">LEP1GSC062_2362</name>
</gene>
<evidence type="ECO:0000256" key="1">
    <source>
        <dbReference type="SAM" id="MobiDB-lite"/>
    </source>
</evidence>
<protein>
    <submittedName>
        <fullName evidence="2">Uncharacterized protein</fullName>
    </submittedName>
</protein>
<name>V6IA30_9LEPT</name>
<comment type="caution">
    <text evidence="2">The sequence shown here is derived from an EMBL/GenBank/DDBJ whole genome shotgun (WGS) entry which is preliminary data.</text>
</comment>
<feature type="region of interest" description="Disordered" evidence="1">
    <location>
        <begin position="1"/>
        <end position="22"/>
    </location>
</feature>
<feature type="compositionally biased region" description="Polar residues" evidence="1">
    <location>
        <begin position="1"/>
        <end position="17"/>
    </location>
</feature>
<reference evidence="2" key="1">
    <citation type="submission" date="2013-05" db="EMBL/GenBank/DDBJ databases">
        <authorList>
            <person name="Harkins D.M."/>
            <person name="Durkin A.S."/>
            <person name="Brinkac L.M."/>
            <person name="Haft D.H."/>
            <person name="Selengut J.D."/>
            <person name="Sanka R."/>
            <person name="DePew J."/>
            <person name="Purushe J."/>
            <person name="Hartskeerl R.A."/>
            <person name="Ahmed A."/>
            <person name="van der Linden H."/>
            <person name="Goris M.G.A."/>
            <person name="Vinetz J.M."/>
            <person name="Sutton G.G."/>
            <person name="Nierman W.C."/>
            <person name="Fouts D.E."/>
        </authorList>
    </citation>
    <scope>NUCLEOTIDE SEQUENCE [LARGE SCALE GENOMIC DNA]</scope>
    <source>
        <strain evidence="2">L 60</strain>
    </source>
</reference>
<evidence type="ECO:0000313" key="3">
    <source>
        <dbReference type="Proteomes" id="UP000018747"/>
    </source>
</evidence>